<reference evidence="1 2" key="1">
    <citation type="journal article" date="2007" name="Virology">
        <title>Sequence and annotation of the 369-kb NY-2A and the 345-kb AR158 viruses that infect Chlorella NC64A.</title>
        <authorList>
            <person name="Fitzgerald L.A."/>
            <person name="Graves M.V."/>
            <person name="Li X."/>
            <person name="Feldblyum T."/>
            <person name="Nierman W.C."/>
            <person name="Van Etten J.L."/>
        </authorList>
    </citation>
    <scope>NUCLEOTIDE SEQUENCE [LARGE SCALE GENOMIC DNA]</scope>
    <source>
        <strain evidence="1 2">NY-2A</strain>
    </source>
</reference>
<organism evidence="1 2">
    <name type="scientific">Paramecium bursaria Chlorella virus NY2A</name>
    <name type="common">PBCV-NY2A</name>
    <dbReference type="NCBI Taxonomy" id="46021"/>
    <lineage>
        <taxon>Viruses</taxon>
        <taxon>Varidnaviria</taxon>
        <taxon>Bamfordvirae</taxon>
        <taxon>Nucleocytoviricota</taxon>
        <taxon>Megaviricetes</taxon>
        <taxon>Algavirales</taxon>
        <taxon>Phycodnaviridae</taxon>
        <taxon>Chlorovirus</taxon>
        <taxon>Chlorovirus americanus</taxon>
    </lineage>
</organism>
<proteinExistence type="predicted"/>
<dbReference type="GeneID" id="5659248"/>
<dbReference type="EMBL" id="DQ491002">
    <property type="protein sequence ID" value="ABT14853.1"/>
    <property type="molecule type" value="Genomic_DNA"/>
</dbReference>
<organismHost>
    <name type="scientific">Chlorella</name>
    <dbReference type="NCBI Taxonomy" id="3071"/>
</organismHost>
<keyword evidence="2" id="KW-1185">Reference proteome</keyword>
<dbReference type="KEGG" id="vg:5659248"/>
<dbReference type="RefSeq" id="YP_001497650.1">
    <property type="nucleotide sequence ID" value="NC_009898.1"/>
</dbReference>
<sequence length="73" mass="7771">MYFFTSALESFLSFETNTGGGSVSTKSESSTSSPNILSVNFVRITGFVFGVILGVSSRSFSRLSTPNASFRVA</sequence>
<accession>A7IWX9</accession>
<gene>
    <name evidence="1" type="primary">b454R</name>
    <name evidence="1" type="ORF">NY2A_b454R</name>
</gene>
<evidence type="ECO:0000313" key="2">
    <source>
        <dbReference type="Proteomes" id="UP000202419"/>
    </source>
</evidence>
<evidence type="ECO:0000313" key="1">
    <source>
        <dbReference type="EMBL" id="ABT14853.1"/>
    </source>
</evidence>
<protein>
    <submittedName>
        <fullName evidence="1">Uncharacterized protein b454R</fullName>
    </submittedName>
</protein>
<name>A7IWX9_PBCVN</name>
<dbReference type="Proteomes" id="UP000202419">
    <property type="component" value="Segment"/>
</dbReference>